<dbReference type="InterPro" id="IPR007569">
    <property type="entry name" value="DUF559"/>
</dbReference>
<accession>A0ABP4XF34</accession>
<evidence type="ECO:0000313" key="3">
    <source>
        <dbReference type="Proteomes" id="UP001499938"/>
    </source>
</evidence>
<protein>
    <recommendedName>
        <fullName evidence="1">DUF559 domain-containing protein</fullName>
    </recommendedName>
</protein>
<evidence type="ECO:0000313" key="2">
    <source>
        <dbReference type="EMBL" id="GAA1779189.1"/>
    </source>
</evidence>
<gene>
    <name evidence="2" type="ORF">GCM10009811_00750</name>
</gene>
<keyword evidence="3" id="KW-1185">Reference proteome</keyword>
<feature type="domain" description="DUF559" evidence="1">
    <location>
        <begin position="216"/>
        <end position="274"/>
    </location>
</feature>
<evidence type="ECO:0000259" key="1">
    <source>
        <dbReference type="Pfam" id="PF04480"/>
    </source>
</evidence>
<dbReference type="EMBL" id="BAAAPO010000001">
    <property type="protein sequence ID" value="GAA1779189.1"/>
    <property type="molecule type" value="Genomic_DNA"/>
</dbReference>
<organism evidence="2 3">
    <name type="scientific">Nostocoides veronense</name>
    <dbReference type="NCBI Taxonomy" id="330836"/>
    <lineage>
        <taxon>Bacteria</taxon>
        <taxon>Bacillati</taxon>
        <taxon>Actinomycetota</taxon>
        <taxon>Actinomycetes</taxon>
        <taxon>Micrococcales</taxon>
        <taxon>Intrasporangiaceae</taxon>
        <taxon>Nostocoides</taxon>
    </lineage>
</organism>
<dbReference type="SUPFAM" id="SSF52980">
    <property type="entry name" value="Restriction endonuclease-like"/>
    <property type="match status" value="1"/>
</dbReference>
<comment type="caution">
    <text evidence="2">The sequence shown here is derived from an EMBL/GenBank/DDBJ whole genome shotgun (WGS) entry which is preliminary data.</text>
</comment>
<sequence>MSVVETLERLGGFADARELRKHHSRKAIRHAVGNGTIVRPARGRYAVPQVRTHPAIAHAHQAVLSHLSAALEHGWKIKLAPTRPWLLVTAGRPIPTSLRASAAHVGRAHLTEAERAAGVTAPLRTVIDCARALPFDEALAVADSAVRSGMVSQAELQAAGLTARGPGASRVRRVCAAADGRAANPFESVVRAITMDIPGLDLAPQQTIAEPGLYAIVDLLDRARRLVIEADGYEHHGTRAGFVRDARRYTEMGAYGYRVLRFVWIDVMQHPEWVRWVLLTWLATEDGRPLPAIPDDSPYLRDRAS</sequence>
<dbReference type="RefSeq" id="WP_344079617.1">
    <property type="nucleotide sequence ID" value="NZ_BAAAPO010000001.1"/>
</dbReference>
<dbReference type="Proteomes" id="UP001499938">
    <property type="component" value="Unassembled WGS sequence"/>
</dbReference>
<dbReference type="Gene3D" id="3.40.960.10">
    <property type="entry name" value="VSR Endonuclease"/>
    <property type="match status" value="1"/>
</dbReference>
<proteinExistence type="predicted"/>
<dbReference type="InterPro" id="IPR011335">
    <property type="entry name" value="Restrct_endonuc-II-like"/>
</dbReference>
<dbReference type="Pfam" id="PF04480">
    <property type="entry name" value="DUF559"/>
    <property type="match status" value="1"/>
</dbReference>
<name>A0ABP4XF34_9MICO</name>
<reference evidence="3" key="1">
    <citation type="journal article" date="2019" name="Int. J. Syst. Evol. Microbiol.">
        <title>The Global Catalogue of Microorganisms (GCM) 10K type strain sequencing project: providing services to taxonomists for standard genome sequencing and annotation.</title>
        <authorList>
            <consortium name="The Broad Institute Genomics Platform"/>
            <consortium name="The Broad Institute Genome Sequencing Center for Infectious Disease"/>
            <person name="Wu L."/>
            <person name="Ma J."/>
        </authorList>
    </citation>
    <scope>NUCLEOTIDE SEQUENCE [LARGE SCALE GENOMIC DNA]</scope>
    <source>
        <strain evidence="3">JCM 15592</strain>
    </source>
</reference>